<dbReference type="EMBL" id="CP046276">
    <property type="protein sequence ID" value="QGS51829.1"/>
    <property type="molecule type" value="Genomic_DNA"/>
</dbReference>
<dbReference type="AlphaFoldDB" id="A0A6I6C8P0"/>
<accession>A0A6I6C8P0</accession>
<sequence>MKKFLTTLCLSSSLVIQQAYILGCKTDNKEDISKQKVEFVNNLLKQEIFEKKLRFNNIEEIINKIKEITSSLDYLHFDNKEDIKQDDILAKIKIDTVSNKEFKILISYYKSYKSNGKFIFDDTYYYSFSFQILKKLQYIDNIFVEKDSIENTIDNSIADLKITNYNLIEDIYLTPIENKDQFDIFGVEDKKDYAIVHVFMKKIVDNQSKITKFILSASNAKNTLVISVNNIYGMTKSK</sequence>
<organism evidence="1 2">
    <name type="scientific">Spiroplasma tabanidicola</name>
    <dbReference type="NCBI Taxonomy" id="324079"/>
    <lineage>
        <taxon>Bacteria</taxon>
        <taxon>Bacillati</taxon>
        <taxon>Mycoplasmatota</taxon>
        <taxon>Mollicutes</taxon>
        <taxon>Entomoplasmatales</taxon>
        <taxon>Spiroplasmataceae</taxon>
        <taxon>Spiroplasma</taxon>
    </lineage>
</organism>
<protein>
    <submittedName>
        <fullName evidence="1">Uncharacterized protein</fullName>
    </submittedName>
</protein>
<dbReference type="KEGG" id="stab:STABA_v1c04660"/>
<dbReference type="Proteomes" id="UP000424468">
    <property type="component" value="Chromosome"/>
</dbReference>
<evidence type="ECO:0000313" key="2">
    <source>
        <dbReference type="Proteomes" id="UP000424468"/>
    </source>
</evidence>
<keyword evidence="2" id="KW-1185">Reference proteome</keyword>
<name>A0A6I6C8P0_9MOLU</name>
<dbReference type="RefSeq" id="WP_156006184.1">
    <property type="nucleotide sequence ID" value="NZ_CP046276.1"/>
</dbReference>
<evidence type="ECO:0000313" key="1">
    <source>
        <dbReference type="EMBL" id="QGS51829.1"/>
    </source>
</evidence>
<gene>
    <name evidence="1" type="ORF">STABA_v1c04660</name>
</gene>
<reference evidence="1 2" key="1">
    <citation type="submission" date="2019-11" db="EMBL/GenBank/DDBJ databases">
        <title>Complete genome sequence of Spiroplasma tabanidicola TAUS-1 (DSM 22603).</title>
        <authorList>
            <person name="Huang C.-T."/>
            <person name="Lin Y.-C."/>
            <person name="Kuo C.-H."/>
        </authorList>
    </citation>
    <scope>NUCLEOTIDE SEQUENCE [LARGE SCALE GENOMIC DNA]</scope>
    <source>
        <strain evidence="1 2">TAUS-1</strain>
    </source>
</reference>
<proteinExistence type="predicted"/>